<organism evidence="3 4">
    <name type="scientific">Chlorella vulgaris</name>
    <name type="common">Green alga</name>
    <dbReference type="NCBI Taxonomy" id="3077"/>
    <lineage>
        <taxon>Eukaryota</taxon>
        <taxon>Viridiplantae</taxon>
        <taxon>Chlorophyta</taxon>
        <taxon>core chlorophytes</taxon>
        <taxon>Trebouxiophyceae</taxon>
        <taxon>Chlorellales</taxon>
        <taxon>Chlorellaceae</taxon>
        <taxon>Chlorella clade</taxon>
        <taxon>Chlorella</taxon>
    </lineage>
</organism>
<sequence length="168" mass="17797">MALLRRKPSAAPTDNANSSSSPAKKQSKAEKAASKAAKHDVPAAAGSDVNAPWRRVVGAFGLLAAVLSAASEWPMYKSYEEDWRKPAIGFTMNLSITAVVSLLVACSPPIRALRPTTRAEGLSKQAKKKVSILFLLIILPLYFGFGAFGPSGAITAFGLMAFIFFGLP</sequence>
<feature type="compositionally biased region" description="Basic and acidic residues" evidence="1">
    <location>
        <begin position="27"/>
        <end position="41"/>
    </location>
</feature>
<comment type="caution">
    <text evidence="3">The sequence shown here is derived from an EMBL/GenBank/DDBJ whole genome shotgun (WGS) entry which is preliminary data.</text>
</comment>
<feature type="region of interest" description="Disordered" evidence="1">
    <location>
        <begin position="1"/>
        <end position="41"/>
    </location>
</feature>
<proteinExistence type="predicted"/>
<accession>A0A9D4THH6</accession>
<evidence type="ECO:0000313" key="4">
    <source>
        <dbReference type="Proteomes" id="UP001055712"/>
    </source>
</evidence>
<name>A0A9D4THH6_CHLVU</name>
<reference evidence="3" key="2">
    <citation type="submission" date="2020-11" db="EMBL/GenBank/DDBJ databases">
        <authorList>
            <person name="Cecchin M."/>
            <person name="Marcolungo L."/>
            <person name="Rossato M."/>
            <person name="Girolomoni L."/>
            <person name="Cosentino E."/>
            <person name="Cuine S."/>
            <person name="Li-Beisson Y."/>
            <person name="Delledonne M."/>
            <person name="Ballottari M."/>
        </authorList>
    </citation>
    <scope>NUCLEOTIDE SEQUENCE</scope>
    <source>
        <strain evidence="3">211/11P</strain>
        <tissue evidence="3">Whole cell</tissue>
    </source>
</reference>
<dbReference type="AlphaFoldDB" id="A0A9D4THH6"/>
<keyword evidence="2" id="KW-0812">Transmembrane</keyword>
<feature type="transmembrane region" description="Helical" evidence="2">
    <location>
        <begin position="132"/>
        <end position="165"/>
    </location>
</feature>
<protein>
    <submittedName>
        <fullName evidence="3">Uncharacterized protein</fullName>
    </submittedName>
</protein>
<evidence type="ECO:0000256" key="2">
    <source>
        <dbReference type="SAM" id="Phobius"/>
    </source>
</evidence>
<keyword evidence="2" id="KW-1133">Transmembrane helix</keyword>
<feature type="transmembrane region" description="Helical" evidence="2">
    <location>
        <begin position="88"/>
        <end position="111"/>
    </location>
</feature>
<evidence type="ECO:0000313" key="3">
    <source>
        <dbReference type="EMBL" id="KAI3425816.1"/>
    </source>
</evidence>
<gene>
    <name evidence="3" type="ORF">D9Q98_007791</name>
</gene>
<dbReference type="EMBL" id="SIDB01000011">
    <property type="protein sequence ID" value="KAI3425816.1"/>
    <property type="molecule type" value="Genomic_DNA"/>
</dbReference>
<feature type="transmembrane region" description="Helical" evidence="2">
    <location>
        <begin position="56"/>
        <end position="76"/>
    </location>
</feature>
<reference evidence="3" key="1">
    <citation type="journal article" date="2019" name="Plant J.">
        <title>Chlorella vulgaris genome assembly and annotation reveals the molecular basis for metabolic acclimation to high light conditions.</title>
        <authorList>
            <person name="Cecchin M."/>
            <person name="Marcolungo L."/>
            <person name="Rossato M."/>
            <person name="Girolomoni L."/>
            <person name="Cosentino E."/>
            <person name="Cuine S."/>
            <person name="Li-Beisson Y."/>
            <person name="Delledonne M."/>
            <person name="Ballottari M."/>
        </authorList>
    </citation>
    <scope>NUCLEOTIDE SEQUENCE</scope>
    <source>
        <strain evidence="3">211/11P</strain>
    </source>
</reference>
<evidence type="ECO:0000256" key="1">
    <source>
        <dbReference type="SAM" id="MobiDB-lite"/>
    </source>
</evidence>
<keyword evidence="2" id="KW-0472">Membrane</keyword>
<dbReference type="Proteomes" id="UP001055712">
    <property type="component" value="Unassembled WGS sequence"/>
</dbReference>
<keyword evidence="4" id="KW-1185">Reference proteome</keyword>